<sequence>MSYTVTGKVIEVPLKLRRLKPGTVASVFPGCPTYLFHDKCAAREDPEEELARMEAKALQDALQESLINQQEGEQSNAISSLEDLLCHTDKLLVGDFWSKVIMKDSAWFLNFVPQANLARIIMRAG</sequence>
<accession>A0ACB7TBU3</accession>
<reference evidence="1" key="1">
    <citation type="submission" date="2020-05" db="EMBL/GenBank/DDBJ databases">
        <title>Large-scale comparative analyses of tick genomes elucidate their genetic diversity and vector capacities.</title>
        <authorList>
            <person name="Jia N."/>
            <person name="Wang J."/>
            <person name="Shi W."/>
            <person name="Du L."/>
            <person name="Sun Y."/>
            <person name="Zhan W."/>
            <person name="Jiang J."/>
            <person name="Wang Q."/>
            <person name="Zhang B."/>
            <person name="Ji P."/>
            <person name="Sakyi L.B."/>
            <person name="Cui X."/>
            <person name="Yuan T."/>
            <person name="Jiang B."/>
            <person name="Yang W."/>
            <person name="Lam T.T.-Y."/>
            <person name="Chang Q."/>
            <person name="Ding S."/>
            <person name="Wang X."/>
            <person name="Zhu J."/>
            <person name="Ruan X."/>
            <person name="Zhao L."/>
            <person name="Wei J."/>
            <person name="Que T."/>
            <person name="Du C."/>
            <person name="Cheng J."/>
            <person name="Dai P."/>
            <person name="Han X."/>
            <person name="Huang E."/>
            <person name="Gao Y."/>
            <person name="Liu J."/>
            <person name="Shao H."/>
            <person name="Ye R."/>
            <person name="Li L."/>
            <person name="Wei W."/>
            <person name="Wang X."/>
            <person name="Wang C."/>
            <person name="Yang T."/>
            <person name="Huo Q."/>
            <person name="Li W."/>
            <person name="Guo W."/>
            <person name="Chen H."/>
            <person name="Zhou L."/>
            <person name="Ni X."/>
            <person name="Tian J."/>
            <person name="Zhou Y."/>
            <person name="Sheng Y."/>
            <person name="Liu T."/>
            <person name="Pan Y."/>
            <person name="Xia L."/>
            <person name="Li J."/>
            <person name="Zhao F."/>
            <person name="Cao W."/>
        </authorList>
    </citation>
    <scope>NUCLEOTIDE SEQUENCE</scope>
    <source>
        <strain evidence="1">Hyas-2018</strain>
    </source>
</reference>
<dbReference type="Proteomes" id="UP000821845">
    <property type="component" value="Chromosome 10"/>
</dbReference>
<evidence type="ECO:0000313" key="1">
    <source>
        <dbReference type="EMBL" id="KAH6943634.1"/>
    </source>
</evidence>
<dbReference type="EMBL" id="CM023490">
    <property type="protein sequence ID" value="KAH6943634.1"/>
    <property type="molecule type" value="Genomic_DNA"/>
</dbReference>
<organism evidence="1 2">
    <name type="scientific">Hyalomma asiaticum</name>
    <name type="common">Tick</name>
    <dbReference type="NCBI Taxonomy" id="266040"/>
    <lineage>
        <taxon>Eukaryota</taxon>
        <taxon>Metazoa</taxon>
        <taxon>Ecdysozoa</taxon>
        <taxon>Arthropoda</taxon>
        <taxon>Chelicerata</taxon>
        <taxon>Arachnida</taxon>
        <taxon>Acari</taxon>
        <taxon>Parasitiformes</taxon>
        <taxon>Ixodida</taxon>
        <taxon>Ixodoidea</taxon>
        <taxon>Ixodidae</taxon>
        <taxon>Hyalomminae</taxon>
        <taxon>Hyalomma</taxon>
    </lineage>
</organism>
<evidence type="ECO:0000313" key="2">
    <source>
        <dbReference type="Proteomes" id="UP000821845"/>
    </source>
</evidence>
<name>A0ACB7TBU3_HYAAI</name>
<proteinExistence type="predicted"/>
<protein>
    <submittedName>
        <fullName evidence="1">Uncharacterized protein</fullName>
    </submittedName>
</protein>
<gene>
    <name evidence="1" type="ORF">HPB50_024838</name>
</gene>
<comment type="caution">
    <text evidence="1">The sequence shown here is derived from an EMBL/GenBank/DDBJ whole genome shotgun (WGS) entry which is preliminary data.</text>
</comment>
<keyword evidence="2" id="KW-1185">Reference proteome</keyword>